<evidence type="ECO:0008006" key="3">
    <source>
        <dbReference type="Google" id="ProtNLM"/>
    </source>
</evidence>
<accession>A0A4R1Q4S6</accession>
<evidence type="ECO:0000313" key="1">
    <source>
        <dbReference type="EMBL" id="TCL40022.1"/>
    </source>
</evidence>
<keyword evidence="2" id="KW-1185">Reference proteome</keyword>
<gene>
    <name evidence="1" type="ORF">EV210_101222</name>
</gene>
<dbReference type="Proteomes" id="UP000295063">
    <property type="component" value="Unassembled WGS sequence"/>
</dbReference>
<dbReference type="OrthoDB" id="2630192at2"/>
<proteinExistence type="predicted"/>
<reference evidence="1 2" key="1">
    <citation type="submission" date="2019-03" db="EMBL/GenBank/DDBJ databases">
        <title>Genomic Encyclopedia of Type Strains, Phase IV (KMG-IV): sequencing the most valuable type-strain genomes for metagenomic binning, comparative biology and taxonomic classification.</title>
        <authorList>
            <person name="Goeker M."/>
        </authorList>
    </citation>
    <scope>NUCLEOTIDE SEQUENCE [LARGE SCALE GENOMIC DNA]</scope>
    <source>
        <strain evidence="1 2">DSM 15969</strain>
    </source>
</reference>
<comment type="caution">
    <text evidence="1">The sequence shown here is derived from an EMBL/GenBank/DDBJ whole genome shotgun (WGS) entry which is preliminary data.</text>
</comment>
<name>A0A4R1Q4S6_9FIRM</name>
<evidence type="ECO:0000313" key="2">
    <source>
        <dbReference type="Proteomes" id="UP000295063"/>
    </source>
</evidence>
<dbReference type="RefSeq" id="WP_132074244.1">
    <property type="nucleotide sequence ID" value="NZ_SLUI01000001.1"/>
</dbReference>
<dbReference type="EMBL" id="SLUI01000001">
    <property type="protein sequence ID" value="TCL40022.1"/>
    <property type="molecule type" value="Genomic_DNA"/>
</dbReference>
<dbReference type="AlphaFoldDB" id="A0A4R1Q4S6"/>
<protein>
    <recommendedName>
        <fullName evidence="3">Hypervirulence associated protein TUDOR domain-containing protein</fullName>
    </recommendedName>
</protein>
<organism evidence="1 2">
    <name type="scientific">Anaerospora hongkongensis</name>
    <dbReference type="NCBI Taxonomy" id="244830"/>
    <lineage>
        <taxon>Bacteria</taxon>
        <taxon>Bacillati</taxon>
        <taxon>Bacillota</taxon>
        <taxon>Negativicutes</taxon>
        <taxon>Selenomonadales</taxon>
        <taxon>Sporomusaceae</taxon>
        <taxon>Anaerospora</taxon>
    </lineage>
</organism>
<sequence>MQIIRVGDYVRWTSQAGGYAKTKEGDVIAIIPKLDDASKYIPPGAPRCRMKFQYVNMAFDRVLVSVRRKSGSYDYYAPSINLVKVVD</sequence>